<dbReference type="GO" id="GO:0016301">
    <property type="term" value="F:kinase activity"/>
    <property type="evidence" value="ECO:0007669"/>
    <property type="project" value="UniProtKB-KW"/>
</dbReference>
<dbReference type="GO" id="GO:0006772">
    <property type="term" value="P:thiamine metabolic process"/>
    <property type="evidence" value="ECO:0007669"/>
    <property type="project" value="UniProtKB-UniRule"/>
</dbReference>
<sequence length="215" mass="23725">MKTLIVTGGTLDHAFALSYLQQHAFDYMIAADAGIRFFIQAGIRPDEVLGDFDSADPKQLQQLCADPHIIFHRYRPEKDAVDTELALELALDRNSSEVHILGGTGTRLDHMLGTVRLLGFAAERGVSCYLVDAHNRIRLIRERTVLEKAGQYGDYVSLIPLTTQVTGVTLTGFKYPLQDYTLGGFSSLGISNEIVEETAAVDLKEGILILVESRD</sequence>
<dbReference type="eggNOG" id="COG1564">
    <property type="taxonomic scope" value="Bacteria"/>
</dbReference>
<evidence type="ECO:0000256" key="1">
    <source>
        <dbReference type="ARBA" id="ARBA00022679"/>
    </source>
</evidence>
<dbReference type="GO" id="GO:0030975">
    <property type="term" value="F:thiamine binding"/>
    <property type="evidence" value="ECO:0007669"/>
    <property type="project" value="InterPro"/>
</dbReference>
<dbReference type="EMBL" id="AQFT01000023">
    <property type="protein sequence ID" value="EMZ36544.1"/>
    <property type="molecule type" value="Genomic_DNA"/>
</dbReference>
<dbReference type="NCBIfam" id="TIGR01378">
    <property type="entry name" value="thi_PPkinase"/>
    <property type="match status" value="1"/>
</dbReference>
<dbReference type="SUPFAM" id="SSF63999">
    <property type="entry name" value="Thiamin pyrophosphokinase, catalytic domain"/>
    <property type="match status" value="1"/>
</dbReference>
<reference evidence="7 8" key="1">
    <citation type="journal article" date="2014" name="Genome Announc.">
        <title>Draft genome sequences of the altered schaedler flora, a defined bacterial community from gnotobiotic mice.</title>
        <authorList>
            <person name="Wannemuehler M.J."/>
            <person name="Overstreet A.M."/>
            <person name="Ward D.V."/>
            <person name="Phillips G.J."/>
        </authorList>
    </citation>
    <scope>NUCLEOTIDE SEQUENCE [LARGE SCALE GENOMIC DNA]</scope>
    <source>
        <strain evidence="7 8">ASF492</strain>
    </source>
</reference>
<comment type="caution">
    <text evidence="7">The sequence shown here is derived from an EMBL/GenBank/DDBJ whole genome shotgun (WGS) entry which is preliminary data.</text>
</comment>
<feature type="domain" description="Thiamin pyrophosphokinase thiamin-binding" evidence="6">
    <location>
        <begin position="150"/>
        <end position="209"/>
    </location>
</feature>
<evidence type="ECO:0000256" key="2">
    <source>
        <dbReference type="ARBA" id="ARBA00022741"/>
    </source>
</evidence>
<dbReference type="PANTHER" id="PTHR41299:SF1">
    <property type="entry name" value="THIAMINE PYROPHOSPHOKINASE"/>
    <property type="match status" value="1"/>
</dbReference>
<dbReference type="PANTHER" id="PTHR41299">
    <property type="entry name" value="THIAMINE PYROPHOSPHOKINASE"/>
    <property type="match status" value="1"/>
</dbReference>
<dbReference type="SUPFAM" id="SSF63862">
    <property type="entry name" value="Thiamin pyrophosphokinase, substrate-binding domain"/>
    <property type="match status" value="1"/>
</dbReference>
<dbReference type="InterPro" id="IPR036371">
    <property type="entry name" value="TPK_B1-bd_sf"/>
</dbReference>
<dbReference type="AlphaFoldDB" id="N2BI85"/>
<evidence type="ECO:0000256" key="5">
    <source>
        <dbReference type="NCBIfam" id="TIGR01378"/>
    </source>
</evidence>
<dbReference type="InterPro" id="IPR053149">
    <property type="entry name" value="TPK"/>
</dbReference>
<dbReference type="InterPro" id="IPR006282">
    <property type="entry name" value="Thi_PPkinase"/>
</dbReference>
<keyword evidence="3 7" id="KW-0418">Kinase</keyword>
<dbReference type="InterPro" id="IPR036759">
    <property type="entry name" value="TPK_catalytic_sf"/>
</dbReference>
<evidence type="ECO:0000256" key="4">
    <source>
        <dbReference type="ARBA" id="ARBA00022840"/>
    </source>
</evidence>
<dbReference type="InterPro" id="IPR007373">
    <property type="entry name" value="Thiamin_PyroPKinase_B1-bd"/>
</dbReference>
<gene>
    <name evidence="7" type="ORF">C823_00912</name>
</gene>
<dbReference type="InterPro" id="IPR007371">
    <property type="entry name" value="TPK_catalytic"/>
</dbReference>
<evidence type="ECO:0000313" key="7">
    <source>
        <dbReference type="EMBL" id="EMZ36544.1"/>
    </source>
</evidence>
<dbReference type="Pfam" id="PF04265">
    <property type="entry name" value="TPK_B1_binding"/>
    <property type="match status" value="1"/>
</dbReference>
<dbReference type="OrthoDB" id="9804377at2"/>
<dbReference type="Pfam" id="PF04263">
    <property type="entry name" value="TPK_catalytic"/>
    <property type="match status" value="1"/>
</dbReference>
<dbReference type="PATRIC" id="fig|1235802.3.peg.979"/>
<keyword evidence="2" id="KW-0547">Nucleotide-binding</keyword>
<dbReference type="GO" id="GO:0009229">
    <property type="term" value="P:thiamine diphosphate biosynthetic process"/>
    <property type="evidence" value="ECO:0007669"/>
    <property type="project" value="InterPro"/>
</dbReference>
<keyword evidence="1" id="KW-0808">Transferase</keyword>
<name>N2BI85_9FIRM</name>
<dbReference type="EC" id="2.7.6.2" evidence="5"/>
<dbReference type="HOGENOM" id="CLU_044237_1_1_9"/>
<protein>
    <recommendedName>
        <fullName evidence="5">Thiamine diphosphokinase</fullName>
        <ecNumber evidence="5">2.7.6.2</ecNumber>
    </recommendedName>
</protein>
<proteinExistence type="predicted"/>
<organism evidence="7 8">
    <name type="scientific">Eubacterium plexicaudatum ASF492</name>
    <dbReference type="NCBI Taxonomy" id="1235802"/>
    <lineage>
        <taxon>Bacteria</taxon>
        <taxon>Bacillati</taxon>
        <taxon>Bacillota</taxon>
        <taxon>Clostridia</taxon>
        <taxon>Eubacteriales</taxon>
        <taxon>Eubacteriaceae</taxon>
        <taxon>Eubacterium</taxon>
    </lineage>
</organism>
<dbReference type="GO" id="GO:0005524">
    <property type="term" value="F:ATP binding"/>
    <property type="evidence" value="ECO:0007669"/>
    <property type="project" value="UniProtKB-KW"/>
</dbReference>
<dbReference type="SMART" id="SM00983">
    <property type="entry name" value="TPK_B1_binding"/>
    <property type="match status" value="1"/>
</dbReference>
<dbReference type="Proteomes" id="UP000012589">
    <property type="component" value="Unassembled WGS sequence"/>
</dbReference>
<accession>N2BI85</accession>
<keyword evidence="8" id="KW-1185">Reference proteome</keyword>
<dbReference type="Gene3D" id="3.40.50.10240">
    <property type="entry name" value="Thiamin pyrophosphokinase, catalytic domain"/>
    <property type="match status" value="1"/>
</dbReference>
<evidence type="ECO:0000256" key="3">
    <source>
        <dbReference type="ARBA" id="ARBA00022777"/>
    </source>
</evidence>
<dbReference type="STRING" id="1235802.C823_00912"/>
<dbReference type="CDD" id="cd07995">
    <property type="entry name" value="TPK"/>
    <property type="match status" value="1"/>
</dbReference>
<keyword evidence="4" id="KW-0067">ATP-binding</keyword>
<dbReference type="GO" id="GO:0004788">
    <property type="term" value="F:thiamine diphosphokinase activity"/>
    <property type="evidence" value="ECO:0007669"/>
    <property type="project" value="UniProtKB-UniRule"/>
</dbReference>
<evidence type="ECO:0000259" key="6">
    <source>
        <dbReference type="SMART" id="SM00983"/>
    </source>
</evidence>
<evidence type="ECO:0000313" key="8">
    <source>
        <dbReference type="Proteomes" id="UP000012589"/>
    </source>
</evidence>